<dbReference type="RefSeq" id="WP_261697225.1">
    <property type="nucleotide sequence ID" value="NZ_CP104694.1"/>
</dbReference>
<dbReference type="PANTHER" id="PTHR22953:SF153">
    <property type="entry name" value="PURPLE ACID PHOSPHATASE"/>
    <property type="match status" value="1"/>
</dbReference>
<evidence type="ECO:0000256" key="1">
    <source>
        <dbReference type="ARBA" id="ARBA00022729"/>
    </source>
</evidence>
<dbReference type="Gene3D" id="2.60.120.260">
    <property type="entry name" value="Galactose-binding domain-like"/>
    <property type="match status" value="2"/>
</dbReference>
<dbReference type="InterPro" id="IPR008979">
    <property type="entry name" value="Galactose-bd-like_sf"/>
</dbReference>
<dbReference type="Pfam" id="PF00754">
    <property type="entry name" value="F5_F8_type_C"/>
    <property type="match status" value="2"/>
</dbReference>
<feature type="domain" description="F5/8 type C" evidence="3">
    <location>
        <begin position="527"/>
        <end position="665"/>
    </location>
</feature>
<name>A0ABY6BK51_9GAMM</name>
<dbReference type="InterPro" id="IPR039331">
    <property type="entry name" value="PAPs-like"/>
</dbReference>
<evidence type="ECO:0000259" key="3">
    <source>
        <dbReference type="PROSITE" id="PS50022"/>
    </source>
</evidence>
<feature type="signal peptide" evidence="2">
    <location>
        <begin position="1"/>
        <end position="25"/>
    </location>
</feature>
<keyword evidence="1 2" id="KW-0732">Signal</keyword>
<dbReference type="SUPFAM" id="SSF49785">
    <property type="entry name" value="Galactose-binding domain-like"/>
    <property type="match status" value="2"/>
</dbReference>
<dbReference type="InterPro" id="IPR000421">
    <property type="entry name" value="FA58C"/>
</dbReference>
<evidence type="ECO:0000313" key="4">
    <source>
        <dbReference type="EMBL" id="UXI70274.1"/>
    </source>
</evidence>
<dbReference type="InterPro" id="IPR029052">
    <property type="entry name" value="Metallo-depent_PP-like"/>
</dbReference>
<protein>
    <submittedName>
        <fullName evidence="4">Discoidin domain-containing protein</fullName>
    </submittedName>
</protein>
<evidence type="ECO:0000256" key="2">
    <source>
        <dbReference type="SAM" id="SignalP"/>
    </source>
</evidence>
<dbReference type="SUPFAM" id="SSF56300">
    <property type="entry name" value="Metallo-dependent phosphatases"/>
    <property type="match status" value="1"/>
</dbReference>
<dbReference type="PANTHER" id="PTHR22953">
    <property type="entry name" value="ACID PHOSPHATASE RELATED"/>
    <property type="match status" value="1"/>
</dbReference>
<dbReference type="Proteomes" id="UP001064632">
    <property type="component" value="Chromosome"/>
</dbReference>
<dbReference type="Gene3D" id="3.60.21.10">
    <property type="match status" value="1"/>
</dbReference>
<dbReference type="EMBL" id="CP104694">
    <property type="protein sequence ID" value="UXI70274.1"/>
    <property type="molecule type" value="Genomic_DNA"/>
</dbReference>
<feature type="domain" description="F5/8 type C" evidence="3">
    <location>
        <begin position="404"/>
        <end position="516"/>
    </location>
</feature>
<proteinExistence type="predicted"/>
<reference evidence="4" key="1">
    <citation type="submission" date="2022-09" db="EMBL/GenBank/DDBJ databases">
        <title>Tahibacter sp. nov., isolated from a fresh water.</title>
        <authorList>
            <person name="Baek J.H."/>
            <person name="Lee J.K."/>
            <person name="Kim J.M."/>
            <person name="Jeon C.O."/>
        </authorList>
    </citation>
    <scope>NUCLEOTIDE SEQUENCE</scope>
    <source>
        <strain evidence="4">W38</strain>
    </source>
</reference>
<dbReference type="InterPro" id="IPR004843">
    <property type="entry name" value="Calcineurin-like_PHP"/>
</dbReference>
<evidence type="ECO:0000313" key="5">
    <source>
        <dbReference type="Proteomes" id="UP001064632"/>
    </source>
</evidence>
<feature type="chain" id="PRO_5046604545" evidence="2">
    <location>
        <begin position="26"/>
        <end position="672"/>
    </location>
</feature>
<organism evidence="4 5">
    <name type="scientific">Tahibacter amnicola</name>
    <dbReference type="NCBI Taxonomy" id="2976241"/>
    <lineage>
        <taxon>Bacteria</taxon>
        <taxon>Pseudomonadati</taxon>
        <taxon>Pseudomonadota</taxon>
        <taxon>Gammaproteobacteria</taxon>
        <taxon>Lysobacterales</taxon>
        <taxon>Rhodanobacteraceae</taxon>
        <taxon>Tahibacter</taxon>
    </lineage>
</organism>
<dbReference type="PROSITE" id="PS50022">
    <property type="entry name" value="FA58C_3"/>
    <property type="match status" value="2"/>
</dbReference>
<dbReference type="Pfam" id="PF00149">
    <property type="entry name" value="Metallophos"/>
    <property type="match status" value="1"/>
</dbReference>
<keyword evidence="5" id="KW-1185">Reference proteome</keyword>
<sequence>MTAHRWPRRVALALALGLAAPHVSAAIDTPTVAEPETGVVEALMFQSDGRSAEPVEICHPQAQWLRLRFKAFALHGADTLTLVSSQGDTETLGGQARNDRSFHLRALRGECVQLRANFADPASRFLVDSYQFGTRALEETSLVVAAAGDLCGSCAQTAAVVDAIRPQAVIVAGDLAYDNGTLAEFQQRYAPNWGRFKAITRPSPGNHEYNTSGAKGYYDYFNGSGQFSGPAGDRDKGYYSYDLGEWHMVALNSNLPMSANSAQERWLRADLAANTKACTLAYFHHPLFTRGGHDNATATRPLWRALHDHRADVVVVGHDHSYQRYAPQNADGVADPANGIRQFLIGTGGAQPRAFTRNMPNFERGSDTTRGVMKFTLGARGYAWQFMPVAGSTFTDSGTATCHRAPPPDGCRTPTVAASASEGTNVAANAVDGNLSTRWSALGVGSTLTLDYGREARVSGVRVAWHEGNRRRNHFTVAVSSDGSKFRQVFAGTSSGTTLEREHYTFAATAARFVRLTVNGNTLNEWASVTEYGADAECGACRFATVTASGADATTPASNVIDGNLATRWSSLGVGQWVTGDLGGSTSVSGAKIAWHLGDQRTNRFTLAVSSDGVQFREVFSGTSSGTTAQPETYAFPAVSARYLRLTVNGNSQNTWASVTEFGARTGCSEAE</sequence>
<gene>
    <name evidence="4" type="ORF">N4264_11755</name>
</gene>
<accession>A0ABY6BK51</accession>